<proteinExistence type="predicted"/>
<sequence length="794" mass="85814">MPELPDSDPFEELLLATDFLSDADLTRLEEKLGLAGGGSWWLDPTQPPVELDPSGNVDQGAIVDVEAQTHAWLRASFDNNPDFREHNYHLLSRLTELARLKGLVEEVALKQHQGDVASADRADNSLFHSTLSLAVLGELDGLNSWQSGGYPPIDQPFDVHHSVEGPLGLRKNYGTYERRSRPSQGKRPPLPQAFVGMMNEGSLGISVDSDTTRPLHPRNTFNGVPSTINPTISPKPKKSNLPPSPHYNQLAPTALGYTKRPPSRNSNRTRHFLAPPDATSSPDGAATGQQPSGLLNRTYSKEALDLLKEQDFMPARRSVGSVNSSLLKHFISRNGSGPLSDADSDVDVSRSMENCGLGVLSQSLTDAQFGNLRGSQINPNASYSSMRSTDVIELARMQEFKLRQHSGSRGKLNGSNSSLTGSLLGDDNLLRPDASTNRSQSSFSLSEFDPVRSSCDTGLLRHINPQSGTTVVDPSRSLDLTDRPLGPALRNHNNSALDVGETCRRPEALQLQTGTRINVELRQIPEVPTPNVAAANPDTLSRGAIPEPSTVTHKTKEPGIFFPDNVDEIVQREKTNSPVPRLDSQTSFEQLEARVSQETFLLDQRSSADGDLQLTDSLTSVEGLISTNASEPAKALSNSSSSLQLSSKASSKESLVPSRPPSGLRPPSRLPAPVRRLPTPSLNPPTISSHPRPSITAALSGRNGPQSRQPMSQIQPQNSVVRITSSGANKRSDTQHVAGKPATVNQLPSRSSIRPPSQPTSGTRPQVSRSDASPVRSTSRRFGQHSNQQGARRG</sequence>
<dbReference type="OrthoDB" id="6254826at2759"/>
<protein>
    <submittedName>
        <fullName evidence="2">Uncharacterized protein</fullName>
    </submittedName>
</protein>
<feature type="compositionally biased region" description="Low complexity" evidence="1">
    <location>
        <begin position="748"/>
        <end position="761"/>
    </location>
</feature>
<dbReference type="RefSeq" id="XP_009166486.1">
    <property type="nucleotide sequence ID" value="XM_009168222.1"/>
</dbReference>
<name>A0A075A2K2_OPIVI</name>
<evidence type="ECO:0000313" key="3">
    <source>
        <dbReference type="Proteomes" id="UP000054324"/>
    </source>
</evidence>
<organism evidence="2 3">
    <name type="scientific">Opisthorchis viverrini</name>
    <name type="common">Southeast Asian liver fluke</name>
    <dbReference type="NCBI Taxonomy" id="6198"/>
    <lineage>
        <taxon>Eukaryota</taxon>
        <taxon>Metazoa</taxon>
        <taxon>Spiralia</taxon>
        <taxon>Lophotrochozoa</taxon>
        <taxon>Platyhelminthes</taxon>
        <taxon>Trematoda</taxon>
        <taxon>Digenea</taxon>
        <taxon>Opisthorchiida</taxon>
        <taxon>Opisthorchiata</taxon>
        <taxon>Opisthorchiidae</taxon>
        <taxon>Opisthorchis</taxon>
    </lineage>
</organism>
<feature type="compositionally biased region" description="Low complexity" evidence="1">
    <location>
        <begin position="412"/>
        <end position="427"/>
    </location>
</feature>
<dbReference type="AlphaFoldDB" id="A0A075A2K2"/>
<feature type="region of interest" description="Disordered" evidence="1">
    <location>
        <begin position="168"/>
        <end position="294"/>
    </location>
</feature>
<gene>
    <name evidence="2" type="ORF">T265_03680</name>
</gene>
<feature type="compositionally biased region" description="Low complexity" evidence="1">
    <location>
        <begin position="630"/>
        <end position="657"/>
    </location>
</feature>
<feature type="region of interest" description="Disordered" evidence="1">
    <location>
        <begin position="630"/>
        <end position="794"/>
    </location>
</feature>
<feature type="compositionally biased region" description="Polar residues" evidence="1">
    <location>
        <begin position="703"/>
        <end position="729"/>
    </location>
</feature>
<reference evidence="2 3" key="1">
    <citation type="submission" date="2013-11" db="EMBL/GenBank/DDBJ databases">
        <title>Opisthorchis viverrini - life in the bile duct.</title>
        <authorList>
            <person name="Young N.D."/>
            <person name="Nagarajan N."/>
            <person name="Lin S.J."/>
            <person name="Korhonen P.K."/>
            <person name="Jex A.R."/>
            <person name="Hall R.S."/>
            <person name="Safavi-Hemami H."/>
            <person name="Kaewkong W."/>
            <person name="Bertrand D."/>
            <person name="Gao S."/>
            <person name="Seet Q."/>
            <person name="Wongkham S."/>
            <person name="Teh B.T."/>
            <person name="Wongkham C."/>
            <person name="Intapan P.M."/>
            <person name="Maleewong W."/>
            <person name="Yang X."/>
            <person name="Hu M."/>
            <person name="Wang Z."/>
            <person name="Hofmann A."/>
            <person name="Sternberg P.W."/>
            <person name="Tan P."/>
            <person name="Wang J."/>
            <person name="Gasser R.B."/>
        </authorList>
    </citation>
    <scope>NUCLEOTIDE SEQUENCE [LARGE SCALE GENOMIC DNA]</scope>
</reference>
<feature type="region of interest" description="Disordered" evidence="1">
    <location>
        <begin position="403"/>
        <end position="450"/>
    </location>
</feature>
<dbReference type="Proteomes" id="UP000054324">
    <property type="component" value="Unassembled WGS sequence"/>
</dbReference>
<feature type="compositionally biased region" description="Pro residues" evidence="1">
    <location>
        <begin position="658"/>
        <end position="670"/>
    </location>
</feature>
<feature type="compositionally biased region" description="Polar residues" evidence="1">
    <location>
        <begin position="784"/>
        <end position="794"/>
    </location>
</feature>
<dbReference type="EMBL" id="KL596672">
    <property type="protein sequence ID" value="KER29770.1"/>
    <property type="molecule type" value="Genomic_DNA"/>
</dbReference>
<dbReference type="CTD" id="20317867"/>
<feature type="region of interest" description="Disordered" evidence="1">
    <location>
        <begin position="459"/>
        <end position="478"/>
    </location>
</feature>
<accession>A0A075A2K2</accession>
<evidence type="ECO:0000313" key="2">
    <source>
        <dbReference type="EMBL" id="KER29770.1"/>
    </source>
</evidence>
<keyword evidence="3" id="KW-1185">Reference proteome</keyword>
<feature type="compositionally biased region" description="Polar residues" evidence="1">
    <location>
        <begin position="219"/>
        <end position="232"/>
    </location>
</feature>
<dbReference type="GeneID" id="20317867"/>
<feature type="region of interest" description="Disordered" evidence="1">
    <location>
        <begin position="538"/>
        <end position="560"/>
    </location>
</feature>
<feature type="compositionally biased region" description="Polar residues" evidence="1">
    <location>
        <begin position="762"/>
        <end position="777"/>
    </location>
</feature>
<evidence type="ECO:0000256" key="1">
    <source>
        <dbReference type="SAM" id="MobiDB-lite"/>
    </source>
</evidence>
<feature type="compositionally biased region" description="Polar residues" evidence="1">
    <location>
        <begin position="278"/>
        <end position="294"/>
    </location>
</feature>
<feature type="compositionally biased region" description="Polar residues" evidence="1">
    <location>
        <begin position="434"/>
        <end position="445"/>
    </location>
</feature>
<dbReference type="KEGG" id="ovi:T265_03680"/>